<evidence type="ECO:0000313" key="2">
    <source>
        <dbReference type="Proteomes" id="UP000009231"/>
    </source>
</evidence>
<reference evidence="1 2" key="1">
    <citation type="journal article" date="2014" name="Int. J. Syst. Evol. Microbiol.">
        <title>Methanobacterium paludis sp. nov. and a novel strain of Methanobacterium lacus isolated from northern peatlands.</title>
        <authorList>
            <person name="Cadillo-Quiroz H."/>
            <person name="Brauer S.L."/>
            <person name="Goodson N."/>
            <person name="Yavitt J.B."/>
            <person name="Zinder S.H."/>
        </authorList>
    </citation>
    <scope>NUCLEOTIDE SEQUENCE [LARGE SCALE GENOMIC DNA]</scope>
    <source>
        <strain evidence="2">DSM 25820 / JCM 18151 / SWAN1</strain>
    </source>
</reference>
<dbReference type="RefSeq" id="WP_013824706.1">
    <property type="nucleotide sequence ID" value="NC_015574.1"/>
</dbReference>
<dbReference type="EMBL" id="CP002772">
    <property type="protein sequence ID" value="AEG17204.1"/>
    <property type="molecule type" value="Genomic_DNA"/>
</dbReference>
<sequence length="96" mass="11075">MDKLEEALDQMSKMPQEQRDNLIEMEKKRVCVCKKCTSYSECMKDSNEGLFCILGKSSCKVNVDTCMCKDCPAYNSFNLKNDFYCMVGPEMDLRRG</sequence>
<organism evidence="1 2">
    <name type="scientific">Methanobacterium paludis (strain DSM 25820 / JCM 18151 / SWAN1)</name>
    <dbReference type="NCBI Taxonomy" id="868131"/>
    <lineage>
        <taxon>Archaea</taxon>
        <taxon>Methanobacteriati</taxon>
        <taxon>Methanobacteriota</taxon>
        <taxon>Methanomada group</taxon>
        <taxon>Methanobacteria</taxon>
        <taxon>Methanobacteriales</taxon>
        <taxon>Methanobacteriaceae</taxon>
        <taxon>Methanobacterium</taxon>
    </lineage>
</organism>
<name>F6D859_METPW</name>
<evidence type="ECO:0008006" key="3">
    <source>
        <dbReference type="Google" id="ProtNLM"/>
    </source>
</evidence>
<dbReference type="Pfam" id="PF10967">
    <property type="entry name" value="DUF2769"/>
    <property type="match status" value="1"/>
</dbReference>
<accession>F6D859</accession>
<protein>
    <recommendedName>
        <fullName evidence="3">DUF2769 domain-containing protein</fullName>
    </recommendedName>
</protein>
<dbReference type="HOGENOM" id="CLU_170072_0_0_2"/>
<gene>
    <name evidence="1" type="ordered locus">MSWAN_0158</name>
</gene>
<dbReference type="KEGG" id="mew:MSWAN_0158"/>
<dbReference type="OrthoDB" id="71341at2157"/>
<dbReference type="Proteomes" id="UP000009231">
    <property type="component" value="Chromosome"/>
</dbReference>
<dbReference type="eggNOG" id="arCOG03597">
    <property type="taxonomic scope" value="Archaea"/>
</dbReference>
<proteinExistence type="predicted"/>
<dbReference type="InterPro" id="IPR020075">
    <property type="entry name" value="Uncharacterised_AF2234"/>
</dbReference>
<dbReference type="AlphaFoldDB" id="F6D859"/>
<keyword evidence="2" id="KW-1185">Reference proteome</keyword>
<evidence type="ECO:0000313" key="1">
    <source>
        <dbReference type="EMBL" id="AEG17204.1"/>
    </source>
</evidence>
<dbReference type="GeneID" id="10667635"/>